<dbReference type="SUPFAM" id="SSF109604">
    <property type="entry name" value="HD-domain/PDEase-like"/>
    <property type="match status" value="1"/>
</dbReference>
<evidence type="ECO:0000313" key="2">
    <source>
        <dbReference type="Proteomes" id="UP000320496"/>
    </source>
</evidence>
<evidence type="ECO:0000313" key="1">
    <source>
        <dbReference type="EMBL" id="QDU36956.1"/>
    </source>
</evidence>
<gene>
    <name evidence="1" type="ORF">Mal4_12590</name>
</gene>
<dbReference type="OrthoDB" id="823268at2"/>
<reference evidence="1 2" key="1">
    <citation type="submission" date="2019-02" db="EMBL/GenBank/DDBJ databases">
        <title>Deep-cultivation of Planctomycetes and their phenomic and genomic characterization uncovers novel biology.</title>
        <authorList>
            <person name="Wiegand S."/>
            <person name="Jogler M."/>
            <person name="Boedeker C."/>
            <person name="Pinto D."/>
            <person name="Vollmers J."/>
            <person name="Rivas-Marin E."/>
            <person name="Kohn T."/>
            <person name="Peeters S.H."/>
            <person name="Heuer A."/>
            <person name="Rast P."/>
            <person name="Oberbeckmann S."/>
            <person name="Bunk B."/>
            <person name="Jeske O."/>
            <person name="Meyerdierks A."/>
            <person name="Storesund J.E."/>
            <person name="Kallscheuer N."/>
            <person name="Luecker S."/>
            <person name="Lage O.M."/>
            <person name="Pohl T."/>
            <person name="Merkel B.J."/>
            <person name="Hornburger P."/>
            <person name="Mueller R.-W."/>
            <person name="Bruemmer F."/>
            <person name="Labrenz M."/>
            <person name="Spormann A.M."/>
            <person name="Op den Camp H."/>
            <person name="Overmann J."/>
            <person name="Amann R."/>
            <person name="Jetten M.S.M."/>
            <person name="Mascher T."/>
            <person name="Medema M.H."/>
            <person name="Devos D.P."/>
            <person name="Kaster A.-K."/>
            <person name="Ovreas L."/>
            <person name="Rohde M."/>
            <person name="Galperin M.Y."/>
            <person name="Jogler C."/>
        </authorList>
    </citation>
    <scope>NUCLEOTIDE SEQUENCE [LARGE SCALE GENOMIC DNA]</scope>
    <source>
        <strain evidence="1 2">Mal4</strain>
    </source>
</reference>
<organism evidence="1 2">
    <name type="scientific">Maioricimonas rarisocia</name>
    <dbReference type="NCBI Taxonomy" id="2528026"/>
    <lineage>
        <taxon>Bacteria</taxon>
        <taxon>Pseudomonadati</taxon>
        <taxon>Planctomycetota</taxon>
        <taxon>Planctomycetia</taxon>
        <taxon>Planctomycetales</taxon>
        <taxon>Planctomycetaceae</taxon>
        <taxon>Maioricimonas</taxon>
    </lineage>
</organism>
<dbReference type="Gene3D" id="1.10.3210.10">
    <property type="entry name" value="Hypothetical protein af1432"/>
    <property type="match status" value="1"/>
</dbReference>
<dbReference type="Proteomes" id="UP000320496">
    <property type="component" value="Chromosome"/>
</dbReference>
<dbReference type="RefSeq" id="WP_145367572.1">
    <property type="nucleotide sequence ID" value="NZ_CP036275.1"/>
</dbReference>
<proteinExistence type="predicted"/>
<dbReference type="InterPro" id="IPR052567">
    <property type="entry name" value="OP_Dioxygenase"/>
</dbReference>
<dbReference type="KEGG" id="mri:Mal4_12590"/>
<dbReference type="AlphaFoldDB" id="A0A517Z3D6"/>
<keyword evidence="2" id="KW-1185">Reference proteome</keyword>
<dbReference type="PANTHER" id="PTHR40202">
    <property type="match status" value="1"/>
</dbReference>
<accession>A0A517Z3D6</accession>
<dbReference type="PANTHER" id="PTHR40202:SF1">
    <property type="entry name" value="HD DOMAIN-CONTAINING PROTEIN"/>
    <property type="match status" value="1"/>
</dbReference>
<dbReference type="InterPro" id="IPR017670">
    <property type="entry name" value="Phosphonate_degrad-assoc"/>
</dbReference>
<sequence length="193" mass="21029">MELIKTIRELFATRGGSQYGREAVTQQEHALQAAALAEAEGASPALITAALLHDVGHLLHDLPEDAPDQGIDDRHEELAGQWLATHFGPDVSEPARLHVDAKRYLCTTSTSYAERLSGPSLQSLELQGGLMSPTEAADFQSRPGADDAVRLRIWDDEAKVIDLQTPDLEHFLRYVRQCLNGASDAPPDANQPT</sequence>
<evidence type="ECO:0008006" key="3">
    <source>
        <dbReference type="Google" id="ProtNLM"/>
    </source>
</evidence>
<name>A0A517Z3D6_9PLAN</name>
<dbReference type="NCBIfam" id="TIGR03276">
    <property type="entry name" value="Phn-HD"/>
    <property type="match status" value="1"/>
</dbReference>
<dbReference type="EMBL" id="CP036275">
    <property type="protein sequence ID" value="QDU36956.1"/>
    <property type="molecule type" value="Genomic_DNA"/>
</dbReference>
<protein>
    <recommendedName>
        <fullName evidence="3">HD domain protein</fullName>
    </recommendedName>
</protein>